<dbReference type="PRINTS" id="PR00032">
    <property type="entry name" value="HTHARAC"/>
</dbReference>
<dbReference type="PANTHER" id="PTHR46796:SF6">
    <property type="entry name" value="ARAC SUBFAMILY"/>
    <property type="match status" value="1"/>
</dbReference>
<dbReference type="GO" id="GO:0003700">
    <property type="term" value="F:DNA-binding transcription factor activity"/>
    <property type="evidence" value="ECO:0007669"/>
    <property type="project" value="InterPro"/>
</dbReference>
<evidence type="ECO:0000256" key="3">
    <source>
        <dbReference type="ARBA" id="ARBA00023163"/>
    </source>
</evidence>
<dbReference type="Proteomes" id="UP000244898">
    <property type="component" value="Unassembled WGS sequence"/>
</dbReference>
<dbReference type="PANTHER" id="PTHR46796">
    <property type="entry name" value="HTH-TYPE TRANSCRIPTIONAL ACTIVATOR RHAS-RELATED"/>
    <property type="match status" value="1"/>
</dbReference>
<dbReference type="PROSITE" id="PS01124">
    <property type="entry name" value="HTH_ARAC_FAMILY_2"/>
    <property type="match status" value="1"/>
</dbReference>
<name>A0A2R8C2G2_9RHOB</name>
<keyword evidence="6" id="KW-1185">Reference proteome</keyword>
<evidence type="ECO:0000256" key="2">
    <source>
        <dbReference type="ARBA" id="ARBA00023125"/>
    </source>
</evidence>
<evidence type="ECO:0000313" key="6">
    <source>
        <dbReference type="Proteomes" id="UP000244898"/>
    </source>
</evidence>
<organism evidence="5 6">
    <name type="scientific">Falsiruegeria mediterranea M17</name>
    <dbReference type="NCBI Taxonomy" id="1200281"/>
    <lineage>
        <taxon>Bacteria</taxon>
        <taxon>Pseudomonadati</taxon>
        <taxon>Pseudomonadota</taxon>
        <taxon>Alphaproteobacteria</taxon>
        <taxon>Rhodobacterales</taxon>
        <taxon>Roseobacteraceae</taxon>
        <taxon>Falsiruegeria</taxon>
    </lineage>
</organism>
<dbReference type="InterPro" id="IPR050204">
    <property type="entry name" value="AraC_XylS_family_regulators"/>
</dbReference>
<dbReference type="AlphaFoldDB" id="A0A2R8C2G2"/>
<evidence type="ECO:0000256" key="1">
    <source>
        <dbReference type="ARBA" id="ARBA00023015"/>
    </source>
</evidence>
<dbReference type="EMBL" id="ONZG01000001">
    <property type="protein sequence ID" value="SPJ26600.1"/>
    <property type="molecule type" value="Genomic_DNA"/>
</dbReference>
<keyword evidence="2" id="KW-0238">DNA-binding</keyword>
<accession>A0A2R8C2G2</accession>
<sequence length="74" mass="8477">MSPSDFARVFKETLGQTPMQYVLAYRIEQAAQMMRDKHLHLGEITLACGFADQAHFSRSFKQVTGQTPRRFRAA</sequence>
<keyword evidence="1" id="KW-0805">Transcription regulation</keyword>
<dbReference type="SMART" id="SM00342">
    <property type="entry name" value="HTH_ARAC"/>
    <property type="match status" value="1"/>
</dbReference>
<dbReference type="Pfam" id="PF12833">
    <property type="entry name" value="HTH_18"/>
    <property type="match status" value="1"/>
</dbReference>
<dbReference type="InterPro" id="IPR018062">
    <property type="entry name" value="HTH_AraC-typ_CS"/>
</dbReference>
<dbReference type="Gene3D" id="1.10.10.60">
    <property type="entry name" value="Homeodomain-like"/>
    <property type="match status" value="2"/>
</dbReference>
<dbReference type="InterPro" id="IPR018060">
    <property type="entry name" value="HTH_AraC"/>
</dbReference>
<gene>
    <name evidence="5" type="primary">araC_1</name>
    <name evidence="5" type="ORF">TRM7615_00068</name>
</gene>
<evidence type="ECO:0000313" key="5">
    <source>
        <dbReference type="EMBL" id="SPJ26600.1"/>
    </source>
</evidence>
<dbReference type="PROSITE" id="PS00041">
    <property type="entry name" value="HTH_ARAC_FAMILY_1"/>
    <property type="match status" value="1"/>
</dbReference>
<keyword evidence="3" id="KW-0804">Transcription</keyword>
<dbReference type="InterPro" id="IPR009057">
    <property type="entry name" value="Homeodomain-like_sf"/>
</dbReference>
<dbReference type="SUPFAM" id="SSF46689">
    <property type="entry name" value="Homeodomain-like"/>
    <property type="match status" value="1"/>
</dbReference>
<dbReference type="GO" id="GO:0043565">
    <property type="term" value="F:sequence-specific DNA binding"/>
    <property type="evidence" value="ECO:0007669"/>
    <property type="project" value="InterPro"/>
</dbReference>
<dbReference type="InterPro" id="IPR020449">
    <property type="entry name" value="Tscrpt_reg_AraC-type_HTH"/>
</dbReference>
<protein>
    <submittedName>
        <fullName evidence="5">Arabinose operon regulatory protein</fullName>
    </submittedName>
</protein>
<proteinExistence type="predicted"/>
<evidence type="ECO:0000259" key="4">
    <source>
        <dbReference type="PROSITE" id="PS01124"/>
    </source>
</evidence>
<reference evidence="6" key="1">
    <citation type="submission" date="2018-03" db="EMBL/GenBank/DDBJ databases">
        <authorList>
            <person name="Rodrigo-Torres L."/>
            <person name="Arahal R. D."/>
            <person name="Lucena T."/>
        </authorList>
    </citation>
    <scope>NUCLEOTIDE SEQUENCE [LARGE SCALE GENOMIC DNA]</scope>
    <source>
        <strain evidence="6">CECT 7615</strain>
    </source>
</reference>
<feature type="domain" description="HTH araC/xylS-type" evidence="4">
    <location>
        <begin position="1"/>
        <end position="74"/>
    </location>
</feature>